<dbReference type="GO" id="GO:0016592">
    <property type="term" value="C:mediator complex"/>
    <property type="evidence" value="ECO:0007669"/>
    <property type="project" value="TreeGrafter"/>
</dbReference>
<feature type="chain" id="PRO_5028365190" evidence="11">
    <location>
        <begin position="18"/>
        <end position="270"/>
    </location>
</feature>
<dbReference type="PROSITE" id="PS50835">
    <property type="entry name" value="IG_LIKE"/>
    <property type="match status" value="1"/>
</dbReference>
<comment type="similarity">
    <text evidence="9">Belongs to the immunoglobulin superfamily. TIM family.</text>
</comment>
<reference evidence="14" key="1">
    <citation type="submission" date="2025-08" db="UniProtKB">
        <authorList>
            <consortium name="RefSeq"/>
        </authorList>
    </citation>
    <scope>IDENTIFICATION</scope>
    <source>
        <tissue evidence="14">Spleen</tissue>
    </source>
</reference>
<dbReference type="InterPro" id="IPR013106">
    <property type="entry name" value="Ig_V-set"/>
</dbReference>
<organism evidence="13 14">
    <name type="scientific">Phascolarctos cinereus</name>
    <name type="common">Koala</name>
    <dbReference type="NCBI Taxonomy" id="38626"/>
    <lineage>
        <taxon>Eukaryota</taxon>
        <taxon>Metazoa</taxon>
        <taxon>Chordata</taxon>
        <taxon>Craniata</taxon>
        <taxon>Vertebrata</taxon>
        <taxon>Euteleostomi</taxon>
        <taxon>Mammalia</taxon>
        <taxon>Metatheria</taxon>
        <taxon>Diprotodontia</taxon>
        <taxon>Phascolarctidae</taxon>
        <taxon>Phascolarctos</taxon>
    </lineage>
</organism>
<evidence type="ECO:0000256" key="3">
    <source>
        <dbReference type="ARBA" id="ARBA00022729"/>
    </source>
</evidence>
<keyword evidence="8" id="KW-0393">Immunoglobulin domain</keyword>
<evidence type="ECO:0000313" key="14">
    <source>
        <dbReference type="RefSeq" id="XP_020830268.1"/>
    </source>
</evidence>
<dbReference type="GO" id="GO:0006357">
    <property type="term" value="P:regulation of transcription by RNA polymerase II"/>
    <property type="evidence" value="ECO:0007669"/>
    <property type="project" value="TreeGrafter"/>
</dbReference>
<dbReference type="PANTHER" id="PTHR15498:SF73">
    <property type="entry name" value="HEPATITIS A VIRUS CELLULAR RECEPTOR 2"/>
    <property type="match status" value="1"/>
</dbReference>
<dbReference type="InterPro" id="IPR051669">
    <property type="entry name" value="Immune_Mod/Transcr_Coactivator"/>
</dbReference>
<dbReference type="PANTHER" id="PTHR15498">
    <property type="entry name" value="T-CELL IMMUNOGLOBULIN AND MUCIN DOMAIN CONTAINING TIM"/>
    <property type="match status" value="1"/>
</dbReference>
<evidence type="ECO:0000259" key="12">
    <source>
        <dbReference type="PROSITE" id="PS50835"/>
    </source>
</evidence>
<proteinExistence type="inferred from homology"/>
<evidence type="ECO:0000256" key="4">
    <source>
        <dbReference type="ARBA" id="ARBA00022989"/>
    </source>
</evidence>
<keyword evidence="6" id="KW-1015">Disulfide bond</keyword>
<dbReference type="GO" id="GO:0016020">
    <property type="term" value="C:membrane"/>
    <property type="evidence" value="ECO:0007669"/>
    <property type="project" value="UniProtKB-SubCell"/>
</dbReference>
<name>A0A6P5JA37_PHACI</name>
<evidence type="ECO:0000256" key="2">
    <source>
        <dbReference type="ARBA" id="ARBA00022692"/>
    </source>
</evidence>
<gene>
    <name evidence="14" type="primary">HAVCR2</name>
</gene>
<dbReference type="GeneID" id="110199715"/>
<evidence type="ECO:0000313" key="13">
    <source>
        <dbReference type="Proteomes" id="UP000515140"/>
    </source>
</evidence>
<dbReference type="KEGG" id="pcw:110199715"/>
<feature type="transmembrane region" description="Helical" evidence="10">
    <location>
        <begin position="186"/>
        <end position="209"/>
    </location>
</feature>
<dbReference type="SUPFAM" id="SSF48726">
    <property type="entry name" value="Immunoglobulin"/>
    <property type="match status" value="1"/>
</dbReference>
<dbReference type="Gene3D" id="2.60.40.10">
    <property type="entry name" value="Immunoglobulins"/>
    <property type="match status" value="1"/>
</dbReference>
<evidence type="ECO:0000256" key="6">
    <source>
        <dbReference type="ARBA" id="ARBA00023157"/>
    </source>
</evidence>
<keyword evidence="14" id="KW-0675">Receptor</keyword>
<dbReference type="InParanoid" id="A0A6P5JA37"/>
<keyword evidence="4 10" id="KW-1133">Transmembrane helix</keyword>
<feature type="signal peptide" evidence="11">
    <location>
        <begin position="1"/>
        <end position="17"/>
    </location>
</feature>
<dbReference type="Proteomes" id="UP000515140">
    <property type="component" value="Unplaced"/>
</dbReference>
<evidence type="ECO:0000256" key="10">
    <source>
        <dbReference type="SAM" id="Phobius"/>
    </source>
</evidence>
<evidence type="ECO:0000256" key="9">
    <source>
        <dbReference type="ARBA" id="ARBA00038203"/>
    </source>
</evidence>
<dbReference type="InterPro" id="IPR036179">
    <property type="entry name" value="Ig-like_dom_sf"/>
</dbReference>
<evidence type="ECO:0000256" key="11">
    <source>
        <dbReference type="SAM" id="SignalP"/>
    </source>
</evidence>
<dbReference type="FunFam" id="2.60.40.10:FF:000774">
    <property type="entry name" value="Hepatitis A virus cellular receptor 1"/>
    <property type="match status" value="1"/>
</dbReference>
<accession>A0A6P5JA37</accession>
<evidence type="ECO:0000256" key="5">
    <source>
        <dbReference type="ARBA" id="ARBA00023136"/>
    </source>
</evidence>
<keyword evidence="5 10" id="KW-0472">Membrane</keyword>
<keyword evidence="3 11" id="KW-0732">Signal</keyword>
<keyword evidence="7" id="KW-0325">Glycoprotein</keyword>
<dbReference type="InterPro" id="IPR013783">
    <property type="entry name" value="Ig-like_fold"/>
</dbReference>
<sequence length="270" mass="30416">MLFPLFIFVLLLWPAEPSVSTYTAVVGQTVLLPCSYVVDPRNEIVPICWGKGICPVSGCHEEFLSTDGWKVTYQKIKRYQLKGDLFRGNVSLKIENVREADSGIYCCRIQFKGLFNDQKTSLELVVKPAETTTFRLQPQQTSRNTQSNNPTGYDFTTEDSFSGVTEILEITSTANELQTSRASTRIGIHVGVSVFMVLVLALALGTFILKRHSYNKKKSQKSSVISMSNPLPKDIRNIAGERLQAEENIYTIEENIYEIQDEYEYSGRAS</sequence>
<evidence type="ECO:0000256" key="7">
    <source>
        <dbReference type="ARBA" id="ARBA00023180"/>
    </source>
</evidence>
<dbReference type="InterPro" id="IPR007110">
    <property type="entry name" value="Ig-like_dom"/>
</dbReference>
<evidence type="ECO:0000256" key="8">
    <source>
        <dbReference type="ARBA" id="ARBA00023319"/>
    </source>
</evidence>
<dbReference type="AlphaFoldDB" id="A0A6P5JA37"/>
<dbReference type="Pfam" id="PF07686">
    <property type="entry name" value="V-set"/>
    <property type="match status" value="1"/>
</dbReference>
<dbReference type="SMART" id="SM00409">
    <property type="entry name" value="IG"/>
    <property type="match status" value="1"/>
</dbReference>
<keyword evidence="2 10" id="KW-0812">Transmembrane</keyword>
<dbReference type="CTD" id="84868"/>
<dbReference type="RefSeq" id="XP_020830268.1">
    <property type="nucleotide sequence ID" value="XM_020974609.1"/>
</dbReference>
<protein>
    <submittedName>
        <fullName evidence="14">Hepatitis A virus cellular receptor 2 isoform X1</fullName>
    </submittedName>
</protein>
<feature type="domain" description="Ig-like" evidence="12">
    <location>
        <begin position="17"/>
        <end position="123"/>
    </location>
</feature>
<dbReference type="InterPro" id="IPR003599">
    <property type="entry name" value="Ig_sub"/>
</dbReference>
<comment type="subcellular location">
    <subcellularLocation>
        <location evidence="1">Membrane</location>
        <topology evidence="1">Single-pass type I membrane protein</topology>
    </subcellularLocation>
</comment>
<evidence type="ECO:0000256" key="1">
    <source>
        <dbReference type="ARBA" id="ARBA00004479"/>
    </source>
</evidence>
<dbReference type="FunCoup" id="A0A6P5JA37">
    <property type="interactions" value="152"/>
</dbReference>
<keyword evidence="13" id="KW-1185">Reference proteome</keyword>